<dbReference type="RefSeq" id="WP_121876301.1">
    <property type="nucleotide sequence ID" value="NZ_REFJ01000002.1"/>
</dbReference>
<dbReference type="Proteomes" id="UP000267187">
    <property type="component" value="Unassembled WGS sequence"/>
</dbReference>
<dbReference type="AlphaFoldDB" id="A0A3M0AAA7"/>
<protein>
    <submittedName>
        <fullName evidence="1">Uncharacterized protein</fullName>
    </submittedName>
</protein>
<reference evidence="1 2" key="1">
    <citation type="submission" date="2018-10" db="EMBL/GenBank/DDBJ databases">
        <title>Genomic Encyclopedia of Type Strains, Phase IV (KMG-IV): sequencing the most valuable type-strain genomes for metagenomic binning, comparative biology and taxonomic classification.</title>
        <authorList>
            <person name="Goeker M."/>
        </authorList>
    </citation>
    <scope>NUCLEOTIDE SEQUENCE [LARGE SCALE GENOMIC DNA]</scope>
    <source>
        <strain evidence="1 2">DSM 25080</strain>
    </source>
</reference>
<evidence type="ECO:0000313" key="1">
    <source>
        <dbReference type="EMBL" id="RMA81144.1"/>
    </source>
</evidence>
<dbReference type="EMBL" id="REFJ01000002">
    <property type="protein sequence ID" value="RMA81144.1"/>
    <property type="molecule type" value="Genomic_DNA"/>
</dbReference>
<proteinExistence type="predicted"/>
<name>A0A3M0AAA7_9GAMM</name>
<sequence length="132" mass="15049">MDYAQAQRELLTLRHILERGMSQGNLGELDYQALWARFLNALAILYQLPRAALDGRDKISSLPFELGALVVLQYENNSWLQKLLKVARSTISASQIIGSDRENQPLDDSEIERSVTTFIEQLELQINLQFEA</sequence>
<evidence type="ECO:0000313" key="2">
    <source>
        <dbReference type="Proteomes" id="UP000267187"/>
    </source>
</evidence>
<gene>
    <name evidence="1" type="ORF">DFR27_0942</name>
</gene>
<comment type="caution">
    <text evidence="1">The sequence shown here is derived from an EMBL/GenBank/DDBJ whole genome shotgun (WGS) entry which is preliminary data.</text>
</comment>
<accession>A0A3M0AAA7</accession>
<organism evidence="1 2">
    <name type="scientific">Umboniibacter marinipuniceus</name>
    <dbReference type="NCBI Taxonomy" id="569599"/>
    <lineage>
        <taxon>Bacteria</taxon>
        <taxon>Pseudomonadati</taxon>
        <taxon>Pseudomonadota</taxon>
        <taxon>Gammaproteobacteria</taxon>
        <taxon>Cellvibrionales</taxon>
        <taxon>Cellvibrionaceae</taxon>
        <taxon>Umboniibacter</taxon>
    </lineage>
</organism>
<keyword evidence="2" id="KW-1185">Reference proteome</keyword>